<evidence type="ECO:0000256" key="1">
    <source>
        <dbReference type="SAM" id="MobiDB-lite"/>
    </source>
</evidence>
<accession>A0A4P9WJ00</accession>
<keyword evidence="2" id="KW-0812">Transmembrane</keyword>
<feature type="transmembrane region" description="Helical" evidence="2">
    <location>
        <begin position="33"/>
        <end position="54"/>
    </location>
</feature>
<name>A0A4P9WJ00_9FUNG</name>
<keyword evidence="2" id="KW-0472">Membrane</keyword>
<reference evidence="4" key="1">
    <citation type="journal article" date="2018" name="Nat. Microbiol.">
        <title>Leveraging single-cell genomics to expand the fungal tree of life.</title>
        <authorList>
            <person name="Ahrendt S.R."/>
            <person name="Quandt C.A."/>
            <person name="Ciobanu D."/>
            <person name="Clum A."/>
            <person name="Salamov A."/>
            <person name="Andreopoulos B."/>
            <person name="Cheng J.F."/>
            <person name="Woyke T."/>
            <person name="Pelin A."/>
            <person name="Henrissat B."/>
            <person name="Reynolds N.K."/>
            <person name="Benny G.L."/>
            <person name="Smith M.E."/>
            <person name="James T.Y."/>
            <person name="Grigoriev I.V."/>
        </authorList>
    </citation>
    <scope>NUCLEOTIDE SEQUENCE [LARGE SCALE GENOMIC DNA]</scope>
</reference>
<evidence type="ECO:0000313" key="4">
    <source>
        <dbReference type="Proteomes" id="UP000269721"/>
    </source>
</evidence>
<dbReference type="AlphaFoldDB" id="A0A4P9WJ00"/>
<protein>
    <submittedName>
        <fullName evidence="3">Uncharacterized protein</fullName>
    </submittedName>
</protein>
<dbReference type="EMBL" id="KZ995069">
    <property type="protein sequence ID" value="RKO91438.1"/>
    <property type="molecule type" value="Genomic_DNA"/>
</dbReference>
<organism evidence="3 4">
    <name type="scientific">Blyttiomyces helicus</name>
    <dbReference type="NCBI Taxonomy" id="388810"/>
    <lineage>
        <taxon>Eukaryota</taxon>
        <taxon>Fungi</taxon>
        <taxon>Fungi incertae sedis</taxon>
        <taxon>Chytridiomycota</taxon>
        <taxon>Chytridiomycota incertae sedis</taxon>
        <taxon>Chytridiomycetes</taxon>
        <taxon>Chytridiomycetes incertae sedis</taxon>
        <taxon>Blyttiomyces</taxon>
    </lineage>
</organism>
<dbReference type="Proteomes" id="UP000269721">
    <property type="component" value="Unassembled WGS sequence"/>
</dbReference>
<dbReference type="InterPro" id="IPR019396">
    <property type="entry name" value="TM_Fragile-X-F-assoc"/>
</dbReference>
<feature type="transmembrane region" description="Helical" evidence="2">
    <location>
        <begin position="137"/>
        <end position="160"/>
    </location>
</feature>
<feature type="transmembrane region" description="Helical" evidence="2">
    <location>
        <begin position="105"/>
        <end position="125"/>
    </location>
</feature>
<keyword evidence="2" id="KW-1133">Transmembrane helix</keyword>
<sequence length="196" mass="21057">MLNAIFFAASLIAAVLITFPAFLASRIDGGIGWPWAVVFVPMWVVDFVALVTAVRAPAAEDDGSVDEEDEELAPAGRFSEDRARENLERMKRRQARKIRNSARRVLRVSSVALLTVCQVFVVLQLDSVVTWPIAMILNPWFAFKAMHAAYATAALIPILLGPSSAASGDGEDMGGTPQPPRSSALSANATATADED</sequence>
<gene>
    <name evidence="3" type="ORF">BDK51DRAFT_25986</name>
</gene>
<feature type="compositionally biased region" description="Low complexity" evidence="1">
    <location>
        <begin position="182"/>
        <end position="196"/>
    </location>
</feature>
<evidence type="ECO:0000313" key="3">
    <source>
        <dbReference type="EMBL" id="RKO91438.1"/>
    </source>
</evidence>
<dbReference type="Pfam" id="PF10269">
    <property type="entry name" value="Tmemb_185A"/>
    <property type="match status" value="1"/>
</dbReference>
<keyword evidence="4" id="KW-1185">Reference proteome</keyword>
<evidence type="ECO:0000256" key="2">
    <source>
        <dbReference type="SAM" id="Phobius"/>
    </source>
</evidence>
<proteinExistence type="predicted"/>
<feature type="region of interest" description="Disordered" evidence="1">
    <location>
        <begin position="166"/>
        <end position="196"/>
    </location>
</feature>